<dbReference type="AlphaFoldDB" id="A0A2H0UCY6"/>
<name>A0A2H0UCY6_9BACT</name>
<proteinExistence type="predicted"/>
<feature type="domain" description="Ras-GAP" evidence="1">
    <location>
        <begin position="1"/>
        <end position="149"/>
    </location>
</feature>
<accession>A0A2H0UCY6</accession>
<protein>
    <recommendedName>
        <fullName evidence="1">Ras-GAP domain-containing protein</fullName>
    </recommendedName>
</protein>
<dbReference type="Proteomes" id="UP000229344">
    <property type="component" value="Unassembled WGS sequence"/>
</dbReference>
<dbReference type="PROSITE" id="PS50018">
    <property type="entry name" value="RAS_GTPASE_ACTIV_2"/>
    <property type="match status" value="1"/>
</dbReference>
<sequence>MEREVSAMKQRKTSPEERREILKSFQKTMFISDSDIEEVIVYLQTVETGGSFIENDALPLLNEIVNEGRKLLNEYQEKYDSIESEISKIHFLSETEKKTRALARTLPLVRDINRQLMAKLVYIGVLPDDARKIISALYDERIEKAGSLS</sequence>
<gene>
    <name evidence="2" type="ORF">COU16_01575</name>
</gene>
<reference evidence="3" key="1">
    <citation type="submission" date="2017-09" db="EMBL/GenBank/DDBJ databases">
        <title>Depth-based differentiation of microbial function through sediment-hosted aquifers and enrichment of novel symbionts in the deep terrestrial subsurface.</title>
        <authorList>
            <person name="Probst A.J."/>
            <person name="Ladd B."/>
            <person name="Jarett J.K."/>
            <person name="Geller-Mcgrath D.E."/>
            <person name="Sieber C.M.K."/>
            <person name="Emerson J.B."/>
            <person name="Anantharaman K."/>
            <person name="Thomas B.C."/>
            <person name="Malmstrom R."/>
            <person name="Stieglmeier M."/>
            <person name="Klingl A."/>
            <person name="Woyke T."/>
            <person name="Ryan C.M."/>
            <person name="Banfield J.F."/>
        </authorList>
    </citation>
    <scope>NUCLEOTIDE SEQUENCE [LARGE SCALE GENOMIC DNA]</scope>
</reference>
<dbReference type="EMBL" id="PFBI01000006">
    <property type="protein sequence ID" value="PIR84269.1"/>
    <property type="molecule type" value="Genomic_DNA"/>
</dbReference>
<dbReference type="InterPro" id="IPR001936">
    <property type="entry name" value="RasGAP_dom"/>
</dbReference>
<evidence type="ECO:0000259" key="1">
    <source>
        <dbReference type="PROSITE" id="PS50018"/>
    </source>
</evidence>
<evidence type="ECO:0000313" key="2">
    <source>
        <dbReference type="EMBL" id="PIR84269.1"/>
    </source>
</evidence>
<comment type="caution">
    <text evidence="2">The sequence shown here is derived from an EMBL/GenBank/DDBJ whole genome shotgun (WGS) entry which is preliminary data.</text>
</comment>
<evidence type="ECO:0000313" key="3">
    <source>
        <dbReference type="Proteomes" id="UP000229344"/>
    </source>
</evidence>
<organism evidence="2 3">
    <name type="scientific">Candidatus Kaiserbacteria bacterium CG10_big_fil_rev_8_21_14_0_10_47_16</name>
    <dbReference type="NCBI Taxonomy" id="1974608"/>
    <lineage>
        <taxon>Bacteria</taxon>
        <taxon>Candidatus Kaiseribacteriota</taxon>
    </lineage>
</organism>